<proteinExistence type="inferred from homology"/>
<dbReference type="PANTHER" id="PTHR43774:SF1">
    <property type="entry name" value="PEPTIDE METHIONINE SULFOXIDE REDUCTASE MSRA 2"/>
    <property type="match status" value="1"/>
</dbReference>
<evidence type="ECO:0000259" key="3">
    <source>
        <dbReference type="Pfam" id="PF01625"/>
    </source>
</evidence>
<accession>A0A170PTW5</accession>
<dbReference type="NCBIfam" id="TIGR00401">
    <property type="entry name" value="msrA"/>
    <property type="match status" value="1"/>
</dbReference>
<evidence type="ECO:0000256" key="2">
    <source>
        <dbReference type="ARBA" id="ARBA00023002"/>
    </source>
</evidence>
<organism evidence="4">
    <name type="scientific">hydrothermal vent metagenome</name>
    <dbReference type="NCBI Taxonomy" id="652676"/>
    <lineage>
        <taxon>unclassified sequences</taxon>
        <taxon>metagenomes</taxon>
        <taxon>ecological metagenomes</taxon>
    </lineage>
</organism>
<evidence type="ECO:0000313" key="4">
    <source>
        <dbReference type="EMBL" id="CUS56966.1"/>
    </source>
</evidence>
<dbReference type="GO" id="GO:0008113">
    <property type="term" value="F:peptide-methionine (S)-S-oxide reductase activity"/>
    <property type="evidence" value="ECO:0007669"/>
    <property type="project" value="UniProtKB-EC"/>
</dbReference>
<dbReference type="InterPro" id="IPR036509">
    <property type="entry name" value="Met_Sox_Rdtase_MsrA_sf"/>
</dbReference>
<gene>
    <name evidence="4" type="ORF">MGWOODY_Hyp1428</name>
</gene>
<dbReference type="HAMAP" id="MF_01401">
    <property type="entry name" value="MsrA"/>
    <property type="match status" value="1"/>
</dbReference>
<evidence type="ECO:0000256" key="1">
    <source>
        <dbReference type="ARBA" id="ARBA00012502"/>
    </source>
</evidence>
<feature type="domain" description="Peptide methionine sulphoxide reductase MsrA" evidence="3">
    <location>
        <begin position="44"/>
        <end position="194"/>
    </location>
</feature>
<keyword evidence="2 4" id="KW-0560">Oxidoreductase</keyword>
<dbReference type="AlphaFoldDB" id="A0A170PTW5"/>
<reference evidence="4" key="1">
    <citation type="submission" date="2015-10" db="EMBL/GenBank/DDBJ databases">
        <authorList>
            <person name="Gilbert D.G."/>
        </authorList>
    </citation>
    <scope>NUCLEOTIDE SEQUENCE</scope>
</reference>
<dbReference type="InterPro" id="IPR002569">
    <property type="entry name" value="Met_Sox_Rdtase_MsrA_dom"/>
</dbReference>
<dbReference type="EC" id="1.8.4.11" evidence="1"/>
<protein>
    <recommendedName>
        <fullName evidence="1">peptide-methionine (S)-S-oxide reductase</fullName>
        <ecNumber evidence="1">1.8.4.11</ecNumber>
    </recommendedName>
</protein>
<dbReference type="Pfam" id="PF01625">
    <property type="entry name" value="PMSR"/>
    <property type="match status" value="1"/>
</dbReference>
<dbReference type="EMBL" id="CZQD01000034">
    <property type="protein sequence ID" value="CUS56966.1"/>
    <property type="molecule type" value="Genomic_DNA"/>
</dbReference>
<name>A0A170PTW5_9ZZZZ</name>
<sequence length="216" mass="24102">MRMPSAPTFTIAAGLAAMALAFFSNAGAQDQTLAETAPKRLSSAIFAGGCFWCVESDFDKVDGVIETVSGYTGGEIANPTYKQVSKENTGHYEAVKVTYDPDLVSYDTLVEYFFRHVDPTDPYGQFCDKGDSYRTAIFVNTDDERAVAEAEIAEIETSGVLKDPVVTRVIQAETFWPAEDYHQNYYKKNPLKYRYYRASCGRDGRVEDLWDESVGH</sequence>
<dbReference type="SUPFAM" id="SSF55068">
    <property type="entry name" value="Peptide methionine sulfoxide reductase"/>
    <property type="match status" value="1"/>
</dbReference>
<dbReference type="Gene3D" id="3.30.1060.10">
    <property type="entry name" value="Peptide methionine sulphoxide reductase MsrA"/>
    <property type="match status" value="1"/>
</dbReference>
<dbReference type="PANTHER" id="PTHR43774">
    <property type="entry name" value="PEPTIDE METHIONINE SULFOXIDE REDUCTASE"/>
    <property type="match status" value="1"/>
</dbReference>